<evidence type="ECO:0000313" key="6">
    <source>
        <dbReference type="EMBL" id="KAF7697251.1"/>
    </source>
</evidence>
<keyword evidence="4" id="KW-1133">Transmembrane helix</keyword>
<dbReference type="SUPFAM" id="SSF57501">
    <property type="entry name" value="Cystine-knot cytokines"/>
    <property type="match status" value="1"/>
</dbReference>
<name>A0A8T0AX25_SILME</name>
<evidence type="ECO:0000256" key="2">
    <source>
        <dbReference type="ARBA" id="ARBA00023157"/>
    </source>
</evidence>
<evidence type="ECO:0000256" key="3">
    <source>
        <dbReference type="RuleBase" id="RU003818"/>
    </source>
</evidence>
<dbReference type="GO" id="GO:0002040">
    <property type="term" value="P:sprouting angiogenesis"/>
    <property type="evidence" value="ECO:0007669"/>
    <property type="project" value="TreeGrafter"/>
</dbReference>
<dbReference type="GO" id="GO:0001666">
    <property type="term" value="P:response to hypoxia"/>
    <property type="evidence" value="ECO:0007669"/>
    <property type="project" value="TreeGrafter"/>
</dbReference>
<dbReference type="GO" id="GO:0016020">
    <property type="term" value="C:membrane"/>
    <property type="evidence" value="ECO:0007669"/>
    <property type="project" value="InterPro"/>
</dbReference>
<evidence type="ECO:0000256" key="1">
    <source>
        <dbReference type="ARBA" id="ARBA00023030"/>
    </source>
</evidence>
<organism evidence="6 7">
    <name type="scientific">Silurus meridionalis</name>
    <name type="common">Southern catfish</name>
    <name type="synonym">Silurus soldatovi meridionalis</name>
    <dbReference type="NCBI Taxonomy" id="175797"/>
    <lineage>
        <taxon>Eukaryota</taxon>
        <taxon>Metazoa</taxon>
        <taxon>Chordata</taxon>
        <taxon>Craniata</taxon>
        <taxon>Vertebrata</taxon>
        <taxon>Euteleostomi</taxon>
        <taxon>Actinopterygii</taxon>
        <taxon>Neopterygii</taxon>
        <taxon>Teleostei</taxon>
        <taxon>Ostariophysi</taxon>
        <taxon>Siluriformes</taxon>
        <taxon>Siluridae</taxon>
        <taxon>Silurus</taxon>
    </lineage>
</organism>
<dbReference type="SMART" id="SM00141">
    <property type="entry name" value="PDGF"/>
    <property type="match status" value="1"/>
</dbReference>
<dbReference type="GO" id="GO:0008083">
    <property type="term" value="F:growth factor activity"/>
    <property type="evidence" value="ECO:0007669"/>
    <property type="project" value="UniProtKB-KW"/>
</dbReference>
<dbReference type="PANTHER" id="PTHR12025">
    <property type="entry name" value="VASCULAR ENDOTHELIAL GROWTH FACTOR"/>
    <property type="match status" value="1"/>
</dbReference>
<dbReference type="Pfam" id="PF00341">
    <property type="entry name" value="PDGF"/>
    <property type="match status" value="1"/>
</dbReference>
<accession>A0A8T0AX25</accession>
<gene>
    <name evidence="6" type="ORF">HF521_005669</name>
</gene>
<protein>
    <recommendedName>
        <fullName evidence="5">Platelet-derived growth factor (PDGF) family profile domain-containing protein</fullName>
    </recommendedName>
</protein>
<sequence length="157" mass="17994">MSISHLKDLDQHVGSFDLHLVIMSHVFLWLLLVITPSLQTRGPDSQDYNEDTGEKLKPNKGITTSDLILQSSCKPRETLINVYEEFPNETQYTIVPSCVPMQRCLGCCTDEATVCTPRKTKTVKLEVIRVYSDGTQQTIKLNFRNHTHCSCRYRFLE</sequence>
<evidence type="ECO:0000259" key="5">
    <source>
        <dbReference type="PROSITE" id="PS50278"/>
    </source>
</evidence>
<dbReference type="GO" id="GO:0050930">
    <property type="term" value="P:induction of positive chemotaxis"/>
    <property type="evidence" value="ECO:0007669"/>
    <property type="project" value="TreeGrafter"/>
</dbReference>
<proteinExistence type="inferred from homology"/>
<dbReference type="GO" id="GO:0042056">
    <property type="term" value="F:chemoattractant activity"/>
    <property type="evidence" value="ECO:0007669"/>
    <property type="project" value="TreeGrafter"/>
</dbReference>
<keyword evidence="4" id="KW-0472">Membrane</keyword>
<dbReference type="GO" id="GO:0048010">
    <property type="term" value="P:vascular endothelial growth factor receptor signaling pathway"/>
    <property type="evidence" value="ECO:0007669"/>
    <property type="project" value="TreeGrafter"/>
</dbReference>
<dbReference type="GO" id="GO:0045766">
    <property type="term" value="P:positive regulation of angiogenesis"/>
    <property type="evidence" value="ECO:0007669"/>
    <property type="project" value="TreeGrafter"/>
</dbReference>
<dbReference type="GO" id="GO:0038084">
    <property type="term" value="P:vascular endothelial growth factor signaling pathway"/>
    <property type="evidence" value="ECO:0007669"/>
    <property type="project" value="TreeGrafter"/>
</dbReference>
<evidence type="ECO:0000313" key="7">
    <source>
        <dbReference type="Proteomes" id="UP000606274"/>
    </source>
</evidence>
<dbReference type="Gene3D" id="2.10.90.10">
    <property type="entry name" value="Cystine-knot cytokines"/>
    <property type="match status" value="1"/>
</dbReference>
<dbReference type="GO" id="GO:0005615">
    <property type="term" value="C:extracellular space"/>
    <property type="evidence" value="ECO:0007669"/>
    <property type="project" value="TreeGrafter"/>
</dbReference>
<dbReference type="InterPro" id="IPR000072">
    <property type="entry name" value="PDGF/VEGF_dom"/>
</dbReference>
<dbReference type="PROSITE" id="PS50278">
    <property type="entry name" value="PDGF_2"/>
    <property type="match status" value="1"/>
</dbReference>
<dbReference type="Proteomes" id="UP000606274">
    <property type="component" value="Unassembled WGS sequence"/>
</dbReference>
<reference evidence="6" key="1">
    <citation type="submission" date="2020-08" db="EMBL/GenBank/DDBJ databases">
        <title>Chromosome-level assembly of Southern catfish (Silurus meridionalis) provides insights into visual adaptation to the nocturnal and benthic lifestyles.</title>
        <authorList>
            <person name="Zhang Y."/>
            <person name="Wang D."/>
            <person name="Peng Z."/>
        </authorList>
    </citation>
    <scope>NUCLEOTIDE SEQUENCE</scope>
    <source>
        <strain evidence="6">SWU-2019-XX</strain>
        <tissue evidence="6">Muscle</tissue>
    </source>
</reference>
<dbReference type="OrthoDB" id="6370328at2759"/>
<dbReference type="InterPro" id="IPR029034">
    <property type="entry name" value="Cystine-knot_cytokine"/>
</dbReference>
<evidence type="ECO:0000256" key="4">
    <source>
        <dbReference type="SAM" id="Phobius"/>
    </source>
</evidence>
<feature type="transmembrane region" description="Helical" evidence="4">
    <location>
        <begin position="20"/>
        <end position="38"/>
    </location>
</feature>
<dbReference type="GO" id="GO:0060754">
    <property type="term" value="P:positive regulation of mast cell chemotaxis"/>
    <property type="evidence" value="ECO:0007669"/>
    <property type="project" value="TreeGrafter"/>
</dbReference>
<dbReference type="AlphaFoldDB" id="A0A8T0AX25"/>
<dbReference type="InterPro" id="IPR050507">
    <property type="entry name" value="PDGF/VEGF_growth_factor"/>
</dbReference>
<dbReference type="GO" id="GO:0005172">
    <property type="term" value="F:vascular endothelial growth factor receptor binding"/>
    <property type="evidence" value="ECO:0007669"/>
    <property type="project" value="TreeGrafter"/>
</dbReference>
<dbReference type="CDD" id="cd00135">
    <property type="entry name" value="PDGF"/>
    <property type="match status" value="1"/>
</dbReference>
<comment type="caution">
    <text evidence="6">The sequence shown here is derived from an EMBL/GenBank/DDBJ whole genome shotgun (WGS) entry which is preliminary data.</text>
</comment>
<comment type="similarity">
    <text evidence="3">Belongs to the PDGF/VEGF growth factor family.</text>
</comment>
<dbReference type="EMBL" id="JABFDY010000015">
    <property type="protein sequence ID" value="KAF7697251.1"/>
    <property type="molecule type" value="Genomic_DNA"/>
</dbReference>
<keyword evidence="4" id="KW-0812">Transmembrane</keyword>
<feature type="domain" description="Platelet-derived growth factor (PDGF) family profile" evidence="5">
    <location>
        <begin position="60"/>
        <end position="156"/>
    </location>
</feature>
<keyword evidence="1 3" id="KW-0339">Growth factor</keyword>
<keyword evidence="2" id="KW-1015">Disulfide bond</keyword>
<dbReference type="PANTHER" id="PTHR12025:SF14">
    <property type="entry name" value="SNAKE VENOM VASCULAR ENDOTHELIAL GROWTH FACTOR TOXIN VR-1'-LIKE ISOFORM X1-RELATED"/>
    <property type="match status" value="1"/>
</dbReference>
<dbReference type="GO" id="GO:0001938">
    <property type="term" value="P:positive regulation of endothelial cell proliferation"/>
    <property type="evidence" value="ECO:0007669"/>
    <property type="project" value="TreeGrafter"/>
</dbReference>
<keyword evidence="7" id="KW-1185">Reference proteome</keyword>